<evidence type="ECO:0000256" key="5">
    <source>
        <dbReference type="PROSITE-ProRule" id="PRU00042"/>
    </source>
</evidence>
<dbReference type="SUPFAM" id="SSF57667">
    <property type="entry name" value="beta-beta-alpha zinc fingers"/>
    <property type="match status" value="1"/>
</dbReference>
<evidence type="ECO:0000259" key="7">
    <source>
        <dbReference type="PROSITE" id="PS50157"/>
    </source>
</evidence>
<dbReference type="GO" id="GO:0005634">
    <property type="term" value="C:nucleus"/>
    <property type="evidence" value="ECO:0007669"/>
    <property type="project" value="TreeGrafter"/>
</dbReference>
<feature type="compositionally biased region" description="Basic and acidic residues" evidence="6">
    <location>
        <begin position="551"/>
        <end position="561"/>
    </location>
</feature>
<dbReference type="InterPro" id="IPR013087">
    <property type="entry name" value="Znf_C2H2_type"/>
</dbReference>
<evidence type="ECO:0000256" key="2">
    <source>
        <dbReference type="ARBA" id="ARBA00022737"/>
    </source>
</evidence>
<dbReference type="PANTHER" id="PTHR23057">
    <property type="entry name" value="JUXTAPOSED WITH ANOTHER ZINC FINGER PROTEIN 1"/>
    <property type="match status" value="1"/>
</dbReference>
<dbReference type="PROSITE" id="PS50157">
    <property type="entry name" value="ZINC_FINGER_C2H2_2"/>
    <property type="match status" value="1"/>
</dbReference>
<name>A0A9P3H5R2_9FUNG</name>
<reference evidence="8" key="2">
    <citation type="journal article" date="2022" name="Microbiol. Resour. Announc.">
        <title>Whole-Genome Sequence of Entomortierella parvispora E1425, a Mucoromycotan Fungus Associated with Burkholderiaceae-Related Endosymbiotic Bacteria.</title>
        <authorList>
            <person name="Herlambang A."/>
            <person name="Guo Y."/>
            <person name="Takashima Y."/>
            <person name="Narisawa K."/>
            <person name="Ohta H."/>
            <person name="Nishizawa T."/>
        </authorList>
    </citation>
    <scope>NUCLEOTIDE SEQUENCE</scope>
    <source>
        <strain evidence="8">E1425</strain>
    </source>
</reference>
<accession>A0A9P3H5R2</accession>
<feature type="region of interest" description="Disordered" evidence="6">
    <location>
        <begin position="337"/>
        <end position="372"/>
    </location>
</feature>
<dbReference type="EMBL" id="BQFW01000004">
    <property type="protein sequence ID" value="GJJ70605.1"/>
    <property type="molecule type" value="Genomic_DNA"/>
</dbReference>
<gene>
    <name evidence="8" type="ORF">EMPS_02954</name>
</gene>
<keyword evidence="9" id="KW-1185">Reference proteome</keyword>
<proteinExistence type="predicted"/>
<evidence type="ECO:0000313" key="8">
    <source>
        <dbReference type="EMBL" id="GJJ70605.1"/>
    </source>
</evidence>
<feature type="domain" description="C2H2-type" evidence="7">
    <location>
        <begin position="452"/>
        <end position="482"/>
    </location>
</feature>
<reference evidence="8" key="1">
    <citation type="submission" date="2021-11" db="EMBL/GenBank/DDBJ databases">
        <authorList>
            <person name="Herlambang A."/>
            <person name="Guo Y."/>
            <person name="Takashima Y."/>
            <person name="Nishizawa T."/>
        </authorList>
    </citation>
    <scope>NUCLEOTIDE SEQUENCE</scope>
    <source>
        <strain evidence="8">E1425</strain>
    </source>
</reference>
<feature type="region of interest" description="Disordered" evidence="6">
    <location>
        <begin position="540"/>
        <end position="566"/>
    </location>
</feature>
<sequence length="624" mass="67793">MDPSSLSFRFEADLERPHSPSFTSMDSIHAREFETAFCRDFSCCGQQLTDLHDLLQHYEECHVRFEDDEGDESQGEGKRTHSHRLGQEPEDLLDEESWSDSDSGLSTPSSISLPESSLGRLGYLHGYRSGMDTSSAGLGLALESDLDAAASQSLRLPPQPSCHLGLRQFHQHQQQRQQLQQSVQNVPASIFNSQGSSWTRSSVHQPIIHSTHPLYRRPSVSGSESEVESIASFQLGPSQSKYPRGAAAKDLDVFSASILGPPKRKFMVSLSDIYIGVEGKQGDEGDRCPREASNSSSELPSHPHQRFENQVQSTGDHLTGQVTKRRQVLGPYQHHRDQEVGSNAQHSRPSSAGHQHSTGSHPDLPLKSSTGLPYSTATMDLMRHNEEVYSLIEDLSKSSGNNLDRGDKPYRCSVQGCDKAYKNPNGLKYHNAHGHCSAAGMGESDSAETKPYVCTFLECGKRYKNLNGLKYHIEHSHPNLTAALRAHQSGLICNKIFGPFPQAARTIAAALQAVHASPMMMAAANAIMASQQAAQALAHAESGNSGISNHDLSEQKVDHGPKPTPVSKSVYSFGHGAAQRSVELGPGQIPGPLQGRQDHVHVVSAIASALNTGSAIPSIDTFSN</sequence>
<keyword evidence="1" id="KW-0479">Metal-binding</keyword>
<dbReference type="GO" id="GO:0008270">
    <property type="term" value="F:zinc ion binding"/>
    <property type="evidence" value="ECO:0007669"/>
    <property type="project" value="UniProtKB-KW"/>
</dbReference>
<dbReference type="PROSITE" id="PS00028">
    <property type="entry name" value="ZINC_FINGER_C2H2_1"/>
    <property type="match status" value="2"/>
</dbReference>
<dbReference type="PANTHER" id="PTHR23057:SF0">
    <property type="entry name" value="JUXTAPOSED WITH ANOTHER ZINC FINGER PROTEIN 1"/>
    <property type="match status" value="1"/>
</dbReference>
<dbReference type="Gene3D" id="3.30.160.60">
    <property type="entry name" value="Classic Zinc Finger"/>
    <property type="match status" value="2"/>
</dbReference>
<keyword evidence="4" id="KW-0862">Zinc</keyword>
<feature type="compositionally biased region" description="Polar residues" evidence="6">
    <location>
        <begin position="308"/>
        <end position="319"/>
    </location>
</feature>
<dbReference type="InterPro" id="IPR051580">
    <property type="entry name" value="ZnF-Chromatin_assoc"/>
</dbReference>
<feature type="compositionally biased region" description="Acidic residues" evidence="6">
    <location>
        <begin position="88"/>
        <end position="99"/>
    </location>
</feature>
<dbReference type="AlphaFoldDB" id="A0A9P3H5R2"/>
<feature type="compositionally biased region" description="Polar residues" evidence="6">
    <location>
        <begin position="340"/>
        <end position="360"/>
    </location>
</feature>
<comment type="caution">
    <text evidence="8">The sequence shown here is derived from an EMBL/GenBank/DDBJ whole genome shotgun (WGS) entry which is preliminary data.</text>
</comment>
<feature type="region of interest" description="Disordered" evidence="6">
    <location>
        <begin position="279"/>
        <end position="319"/>
    </location>
</feature>
<evidence type="ECO:0000256" key="6">
    <source>
        <dbReference type="SAM" id="MobiDB-lite"/>
    </source>
</evidence>
<organism evidence="8 9">
    <name type="scientific">Entomortierella parvispora</name>
    <dbReference type="NCBI Taxonomy" id="205924"/>
    <lineage>
        <taxon>Eukaryota</taxon>
        <taxon>Fungi</taxon>
        <taxon>Fungi incertae sedis</taxon>
        <taxon>Mucoromycota</taxon>
        <taxon>Mortierellomycotina</taxon>
        <taxon>Mortierellomycetes</taxon>
        <taxon>Mortierellales</taxon>
        <taxon>Mortierellaceae</taxon>
        <taxon>Entomortierella</taxon>
    </lineage>
</organism>
<dbReference type="InterPro" id="IPR036236">
    <property type="entry name" value="Znf_C2H2_sf"/>
</dbReference>
<evidence type="ECO:0000256" key="4">
    <source>
        <dbReference type="ARBA" id="ARBA00022833"/>
    </source>
</evidence>
<dbReference type="OrthoDB" id="3269380at2759"/>
<dbReference type="Proteomes" id="UP000827284">
    <property type="component" value="Unassembled WGS sequence"/>
</dbReference>
<protein>
    <submittedName>
        <fullName evidence="8">Transcription factor SFP1</fullName>
    </submittedName>
</protein>
<evidence type="ECO:0000256" key="1">
    <source>
        <dbReference type="ARBA" id="ARBA00022723"/>
    </source>
</evidence>
<feature type="compositionally biased region" description="Basic and acidic residues" evidence="6">
    <location>
        <begin position="280"/>
        <end position="290"/>
    </location>
</feature>
<evidence type="ECO:0000313" key="9">
    <source>
        <dbReference type="Proteomes" id="UP000827284"/>
    </source>
</evidence>
<feature type="region of interest" description="Disordered" evidence="6">
    <location>
        <begin position="66"/>
        <end position="113"/>
    </location>
</feature>
<evidence type="ECO:0000256" key="3">
    <source>
        <dbReference type="ARBA" id="ARBA00022771"/>
    </source>
</evidence>
<dbReference type="SMART" id="SM00355">
    <property type="entry name" value="ZnF_C2H2"/>
    <property type="match status" value="3"/>
</dbReference>
<keyword evidence="3 5" id="KW-0863">Zinc-finger</keyword>
<keyword evidence="2" id="KW-0677">Repeat</keyword>
<feature type="compositionally biased region" description="Low complexity" evidence="6">
    <location>
        <begin position="100"/>
        <end position="113"/>
    </location>
</feature>